<feature type="region of interest" description="Disordered" evidence="1">
    <location>
        <begin position="433"/>
        <end position="464"/>
    </location>
</feature>
<evidence type="ECO:0000313" key="3">
    <source>
        <dbReference type="Proteomes" id="UP001150238"/>
    </source>
</evidence>
<evidence type="ECO:0000256" key="1">
    <source>
        <dbReference type="SAM" id="MobiDB-lite"/>
    </source>
</evidence>
<evidence type="ECO:0000313" key="2">
    <source>
        <dbReference type="EMBL" id="KAJ4488931.1"/>
    </source>
</evidence>
<feature type="compositionally biased region" description="Acidic residues" evidence="1">
    <location>
        <begin position="454"/>
        <end position="463"/>
    </location>
</feature>
<dbReference type="EMBL" id="JANVFS010000008">
    <property type="protein sequence ID" value="KAJ4488931.1"/>
    <property type="molecule type" value="Genomic_DNA"/>
</dbReference>
<dbReference type="AlphaFoldDB" id="A0A9W9DWN7"/>
<dbReference type="InterPro" id="IPR027796">
    <property type="entry name" value="OTT_1508_deam-like"/>
</dbReference>
<dbReference type="PANTHER" id="PTHR42037:SF1">
    <property type="match status" value="1"/>
</dbReference>
<proteinExistence type="predicted"/>
<dbReference type="PANTHER" id="PTHR42037">
    <property type="match status" value="1"/>
</dbReference>
<sequence>MASRFPSTQRRPKFNALITLLSLRNGRQLEPELDSPSISDHSPTMGFSNTIFQRPNLRSNSSSTSNHLKERFLDRLAEVVSNEKGSKHVACTIMKEYENRVEVYASRNEGFREKDRTFCEKFSAQMSVLAVNQHTAGERGAALWTLLLEYYLPRLEYYDKELLKLNLPDFCCISSSTHDSEDLKESLDPFLDVMRQPSSLKRFNHLCCLALQLRLIPSARKWIKDHLENDTQLWKLIGFFARLRRAHRTFLEIVQTLPAFHSLEIILIPKGGKVEPRTQDFLSLATTLDFIHQPLSSITVRRYISPSYSIPRAQRMFDQRQTECLRVHAEVQLIQHLLQAHIPIDEIVQYMGCSKRSCFMCKNFLDILSGLRTRGCHGKLYNRWSIPEIQGIEEDTKETLERAVIRIQDILVQEIKKPLRAIDAQFESSAGTTAVSSSRASVTSGSPGSPSESPIEDSEDNDTREEIAHQEDLYEWEATPVASHQCLPVLANSGGTHNLIAGTGTHWLHHMGIADNLLFR</sequence>
<gene>
    <name evidence="2" type="ORF">C8J55DRAFT_557951</name>
</gene>
<dbReference type="Pfam" id="PF14441">
    <property type="entry name" value="OTT_1508_deam"/>
    <property type="match status" value="1"/>
</dbReference>
<comment type="caution">
    <text evidence="2">The sequence shown here is derived from an EMBL/GenBank/DDBJ whole genome shotgun (WGS) entry which is preliminary data.</text>
</comment>
<reference evidence="2" key="2">
    <citation type="journal article" date="2023" name="Proc. Natl. Acad. Sci. U.S.A.">
        <title>A global phylogenomic analysis of the shiitake genus Lentinula.</title>
        <authorList>
            <person name="Sierra-Patev S."/>
            <person name="Min B."/>
            <person name="Naranjo-Ortiz M."/>
            <person name="Looney B."/>
            <person name="Konkel Z."/>
            <person name="Slot J.C."/>
            <person name="Sakamoto Y."/>
            <person name="Steenwyk J.L."/>
            <person name="Rokas A."/>
            <person name="Carro J."/>
            <person name="Camarero S."/>
            <person name="Ferreira P."/>
            <person name="Molpeceres G."/>
            <person name="Ruiz-Duenas F.J."/>
            <person name="Serrano A."/>
            <person name="Henrissat B."/>
            <person name="Drula E."/>
            <person name="Hughes K.W."/>
            <person name="Mata J.L."/>
            <person name="Ishikawa N.K."/>
            <person name="Vargas-Isla R."/>
            <person name="Ushijima S."/>
            <person name="Smith C.A."/>
            <person name="Donoghue J."/>
            <person name="Ahrendt S."/>
            <person name="Andreopoulos W."/>
            <person name="He G."/>
            <person name="LaButti K."/>
            <person name="Lipzen A."/>
            <person name="Ng V."/>
            <person name="Riley R."/>
            <person name="Sandor L."/>
            <person name="Barry K."/>
            <person name="Martinez A.T."/>
            <person name="Xiao Y."/>
            <person name="Gibbons J.G."/>
            <person name="Terashima K."/>
            <person name="Grigoriev I.V."/>
            <person name="Hibbett D."/>
        </authorList>
    </citation>
    <scope>NUCLEOTIDE SEQUENCE</scope>
    <source>
        <strain evidence="2">Sp2 HRB7682 ss15</strain>
    </source>
</reference>
<feature type="compositionally biased region" description="Low complexity" evidence="1">
    <location>
        <begin position="433"/>
        <end position="453"/>
    </location>
</feature>
<dbReference type="Proteomes" id="UP001150238">
    <property type="component" value="Unassembled WGS sequence"/>
</dbReference>
<organism evidence="2 3">
    <name type="scientific">Lentinula lateritia</name>
    <dbReference type="NCBI Taxonomy" id="40482"/>
    <lineage>
        <taxon>Eukaryota</taxon>
        <taxon>Fungi</taxon>
        <taxon>Dikarya</taxon>
        <taxon>Basidiomycota</taxon>
        <taxon>Agaricomycotina</taxon>
        <taxon>Agaricomycetes</taxon>
        <taxon>Agaricomycetidae</taxon>
        <taxon>Agaricales</taxon>
        <taxon>Marasmiineae</taxon>
        <taxon>Omphalotaceae</taxon>
        <taxon>Lentinula</taxon>
    </lineage>
</organism>
<reference evidence="2" key="1">
    <citation type="submission" date="2022-08" db="EMBL/GenBank/DDBJ databases">
        <authorList>
            <consortium name="DOE Joint Genome Institute"/>
            <person name="Min B."/>
            <person name="Riley R."/>
            <person name="Sierra-Patev S."/>
            <person name="Naranjo-Ortiz M."/>
            <person name="Looney B."/>
            <person name="Konkel Z."/>
            <person name="Slot J.C."/>
            <person name="Sakamoto Y."/>
            <person name="Steenwyk J.L."/>
            <person name="Rokas A."/>
            <person name="Carro J."/>
            <person name="Camarero S."/>
            <person name="Ferreira P."/>
            <person name="Molpeceres G."/>
            <person name="Ruiz-Duenas F.J."/>
            <person name="Serrano A."/>
            <person name="Henrissat B."/>
            <person name="Drula E."/>
            <person name="Hughes K.W."/>
            <person name="Mata J.L."/>
            <person name="Ishikawa N.K."/>
            <person name="Vargas-Isla R."/>
            <person name="Ushijima S."/>
            <person name="Smith C.A."/>
            <person name="Ahrendt S."/>
            <person name="Andreopoulos W."/>
            <person name="He G."/>
            <person name="Labutti K."/>
            <person name="Lipzen A."/>
            <person name="Ng V."/>
            <person name="Sandor L."/>
            <person name="Barry K."/>
            <person name="Martinez A.T."/>
            <person name="Xiao Y."/>
            <person name="Gibbons J.G."/>
            <person name="Terashima K."/>
            <person name="Hibbett D.S."/>
            <person name="Grigoriev I.V."/>
        </authorList>
    </citation>
    <scope>NUCLEOTIDE SEQUENCE</scope>
    <source>
        <strain evidence="2">Sp2 HRB7682 ss15</strain>
    </source>
</reference>
<protein>
    <submittedName>
        <fullName evidence="2">Uncharacterized protein</fullName>
    </submittedName>
</protein>
<name>A0A9W9DWN7_9AGAR</name>
<accession>A0A9W9DWN7</accession>